<evidence type="ECO:0000256" key="1">
    <source>
        <dbReference type="SAM" id="Phobius"/>
    </source>
</evidence>
<dbReference type="InterPro" id="IPR007401">
    <property type="entry name" value="DUF454"/>
</dbReference>
<dbReference type="HOGENOM" id="CLU_113299_3_0_10"/>
<dbReference type="Proteomes" id="UP000032417">
    <property type="component" value="Chromosome 1"/>
</dbReference>
<feature type="transmembrane region" description="Helical" evidence="1">
    <location>
        <begin position="107"/>
        <end position="125"/>
    </location>
</feature>
<name>A0A098C019_9BACT</name>
<dbReference type="EMBL" id="LN515532">
    <property type="protein sequence ID" value="CEA15763.1"/>
    <property type="molecule type" value="Genomic_DNA"/>
</dbReference>
<dbReference type="Pfam" id="PF04304">
    <property type="entry name" value="DUF454"/>
    <property type="match status" value="1"/>
</dbReference>
<dbReference type="PANTHER" id="PTHR35813">
    <property type="entry name" value="INNER MEMBRANE PROTEIN YBAN"/>
    <property type="match status" value="1"/>
</dbReference>
<gene>
    <name evidence="2" type="ORF">ING2E5B_1010</name>
</gene>
<keyword evidence="1" id="KW-0472">Membrane</keyword>
<dbReference type="AlphaFoldDB" id="A0A098C019"/>
<keyword evidence="1" id="KW-0812">Transmembrane</keyword>
<proteinExistence type="predicted"/>
<accession>A0A098C019</accession>
<organism evidence="2 3">
    <name type="scientific">Fermentimonas caenicola</name>
    <dbReference type="NCBI Taxonomy" id="1562970"/>
    <lineage>
        <taxon>Bacteria</taxon>
        <taxon>Pseudomonadati</taxon>
        <taxon>Bacteroidota</taxon>
        <taxon>Bacteroidia</taxon>
        <taxon>Bacteroidales</taxon>
        <taxon>Dysgonomonadaceae</taxon>
        <taxon>Fermentimonas</taxon>
    </lineage>
</organism>
<dbReference type="KEGG" id="pbt:ING2E5B_1010"/>
<feature type="transmembrane region" description="Helical" evidence="1">
    <location>
        <begin position="37"/>
        <end position="58"/>
    </location>
</feature>
<dbReference type="OrthoDB" id="9813800at2"/>
<evidence type="ECO:0000313" key="3">
    <source>
        <dbReference type="Proteomes" id="UP000032417"/>
    </source>
</evidence>
<evidence type="ECO:0000313" key="2">
    <source>
        <dbReference type="EMBL" id="CEA15763.1"/>
    </source>
</evidence>
<protein>
    <submittedName>
        <fullName evidence="2">Putative membrane protein</fullName>
    </submittedName>
</protein>
<keyword evidence="1" id="KW-1133">Transmembrane helix</keyword>
<dbReference type="PANTHER" id="PTHR35813:SF1">
    <property type="entry name" value="INNER MEMBRANE PROTEIN YBAN"/>
    <property type="match status" value="1"/>
</dbReference>
<feature type="transmembrane region" description="Helical" evidence="1">
    <location>
        <begin position="131"/>
        <end position="149"/>
    </location>
</feature>
<keyword evidence="3" id="KW-1185">Reference proteome</keyword>
<dbReference type="STRING" id="1562970.ING2E5B_1010"/>
<reference evidence="2 3" key="1">
    <citation type="submission" date="2014-08" db="EMBL/GenBank/DDBJ databases">
        <authorList>
            <person name="Wibberg D."/>
        </authorList>
    </citation>
    <scope>NUCLEOTIDE SEQUENCE [LARGE SCALE GENOMIC DNA]</scope>
    <source>
        <strain evidence="3">ING2-E5B</strain>
    </source>
</reference>
<sequence>MNKNKIENKSNSIEVSVAISEKKLESQIKKSRIIRSLYIIGGTLSLALAIIGIIVPGLPTTPFALLSAYLYAKSSDRLYNWLLNNKILGSRIRNYHKRKGVTRKGKIGIIIFMTSMVMFSSFIVIKDITLRMVILSLGLVGAVVVWFFVPTAQDKPKDQSE</sequence>
<dbReference type="GO" id="GO:0005886">
    <property type="term" value="C:plasma membrane"/>
    <property type="evidence" value="ECO:0007669"/>
    <property type="project" value="TreeGrafter"/>
</dbReference>